<proteinExistence type="predicted"/>
<sequence>METPWSVRKEWTLNEYDHDDDQTPAPKTITKYIEVASNDEFEIWFTFDVPFPGLHDVRASISLDGQRVKRTLFQSPNLFKTHKCEMKNFYIDGVRFGQRFKFSTVAAVEGNDHTTSAIIGSSSTGLGEIRVELLFVRNVRKKSKVADPCSISEAPPLVLPVKVVEKLSLTHCAGLSEPKRLPYKPKLKSKPVTESDDYFAIFVFKHRSRVIARTPSPPLLEDREVGELSREELERMVEQYREKEKASKGVKQELKREHAEPREEDGEVTVVLERSAKRRCLPTEGQDVIELD</sequence>
<dbReference type="OrthoDB" id="3364132at2759"/>
<dbReference type="Pfam" id="PF25534">
    <property type="entry name" value="DUF7918"/>
    <property type="match status" value="1"/>
</dbReference>
<feature type="compositionally biased region" description="Basic and acidic residues" evidence="1">
    <location>
        <begin position="240"/>
        <end position="261"/>
    </location>
</feature>
<keyword evidence="4" id="KW-1185">Reference proteome</keyword>
<dbReference type="Proteomes" id="UP000800035">
    <property type="component" value="Unassembled WGS sequence"/>
</dbReference>
<evidence type="ECO:0000313" key="3">
    <source>
        <dbReference type="EMBL" id="KAF1955576.1"/>
    </source>
</evidence>
<dbReference type="EMBL" id="ML976994">
    <property type="protein sequence ID" value="KAF1955576.1"/>
    <property type="molecule type" value="Genomic_DNA"/>
</dbReference>
<evidence type="ECO:0000256" key="1">
    <source>
        <dbReference type="SAM" id="MobiDB-lite"/>
    </source>
</evidence>
<dbReference type="InterPro" id="IPR057678">
    <property type="entry name" value="DUF7918"/>
</dbReference>
<feature type="region of interest" description="Disordered" evidence="1">
    <location>
        <begin position="240"/>
        <end position="268"/>
    </location>
</feature>
<evidence type="ECO:0000259" key="2">
    <source>
        <dbReference type="Pfam" id="PF25534"/>
    </source>
</evidence>
<accession>A0A6A5TY12</accession>
<evidence type="ECO:0000313" key="4">
    <source>
        <dbReference type="Proteomes" id="UP000800035"/>
    </source>
</evidence>
<dbReference type="PANTHER" id="PTHR36223">
    <property type="entry name" value="BETA-LACTAMASE-TYPE TRANSPEPTIDASE FOLD DOMAIN CONTAINING PROTEIN"/>
    <property type="match status" value="1"/>
</dbReference>
<gene>
    <name evidence="3" type="ORF">CC80DRAFT_549269</name>
</gene>
<organism evidence="3 4">
    <name type="scientific">Byssothecium circinans</name>
    <dbReference type="NCBI Taxonomy" id="147558"/>
    <lineage>
        <taxon>Eukaryota</taxon>
        <taxon>Fungi</taxon>
        <taxon>Dikarya</taxon>
        <taxon>Ascomycota</taxon>
        <taxon>Pezizomycotina</taxon>
        <taxon>Dothideomycetes</taxon>
        <taxon>Pleosporomycetidae</taxon>
        <taxon>Pleosporales</taxon>
        <taxon>Massarineae</taxon>
        <taxon>Massarinaceae</taxon>
        <taxon>Byssothecium</taxon>
    </lineage>
</organism>
<protein>
    <recommendedName>
        <fullName evidence="2">DUF7918 domain-containing protein</fullName>
    </recommendedName>
</protein>
<dbReference type="AlphaFoldDB" id="A0A6A5TY12"/>
<dbReference type="PANTHER" id="PTHR36223:SF1">
    <property type="entry name" value="TRANSCRIPTION ELONGATION FACTOR EAF N-TERMINAL DOMAIN-CONTAINING PROTEIN"/>
    <property type="match status" value="1"/>
</dbReference>
<feature type="domain" description="DUF7918" evidence="2">
    <location>
        <begin position="12"/>
        <end position="209"/>
    </location>
</feature>
<name>A0A6A5TY12_9PLEO</name>
<reference evidence="3" key="1">
    <citation type="journal article" date="2020" name="Stud. Mycol.">
        <title>101 Dothideomycetes genomes: a test case for predicting lifestyles and emergence of pathogens.</title>
        <authorList>
            <person name="Haridas S."/>
            <person name="Albert R."/>
            <person name="Binder M."/>
            <person name="Bloem J."/>
            <person name="Labutti K."/>
            <person name="Salamov A."/>
            <person name="Andreopoulos B."/>
            <person name="Baker S."/>
            <person name="Barry K."/>
            <person name="Bills G."/>
            <person name="Bluhm B."/>
            <person name="Cannon C."/>
            <person name="Castanera R."/>
            <person name="Culley D."/>
            <person name="Daum C."/>
            <person name="Ezra D."/>
            <person name="Gonzalez J."/>
            <person name="Henrissat B."/>
            <person name="Kuo A."/>
            <person name="Liang C."/>
            <person name="Lipzen A."/>
            <person name="Lutzoni F."/>
            <person name="Magnuson J."/>
            <person name="Mondo S."/>
            <person name="Nolan M."/>
            <person name="Ohm R."/>
            <person name="Pangilinan J."/>
            <person name="Park H.-J."/>
            <person name="Ramirez L."/>
            <person name="Alfaro M."/>
            <person name="Sun H."/>
            <person name="Tritt A."/>
            <person name="Yoshinaga Y."/>
            <person name="Zwiers L.-H."/>
            <person name="Turgeon B."/>
            <person name="Goodwin S."/>
            <person name="Spatafora J."/>
            <person name="Crous P."/>
            <person name="Grigoriev I."/>
        </authorList>
    </citation>
    <scope>NUCLEOTIDE SEQUENCE</scope>
    <source>
        <strain evidence="3">CBS 675.92</strain>
    </source>
</reference>